<keyword evidence="10" id="KW-1185">Reference proteome</keyword>
<evidence type="ECO:0000313" key="9">
    <source>
        <dbReference type="EMBL" id="GAA4322411.1"/>
    </source>
</evidence>
<organism evidence="9 10">
    <name type="scientific">Mucilaginibacter gynuensis</name>
    <dbReference type="NCBI Taxonomy" id="1302236"/>
    <lineage>
        <taxon>Bacteria</taxon>
        <taxon>Pseudomonadati</taxon>
        <taxon>Bacteroidota</taxon>
        <taxon>Sphingobacteriia</taxon>
        <taxon>Sphingobacteriales</taxon>
        <taxon>Sphingobacteriaceae</taxon>
        <taxon>Mucilaginibacter</taxon>
    </lineage>
</organism>
<evidence type="ECO:0000259" key="8">
    <source>
        <dbReference type="Pfam" id="PF07715"/>
    </source>
</evidence>
<accession>A0ABP8GDN4</accession>
<comment type="caution">
    <text evidence="9">The sequence shown here is derived from an EMBL/GenBank/DDBJ whole genome shotgun (WGS) entry which is preliminary data.</text>
</comment>
<dbReference type="PROSITE" id="PS52016">
    <property type="entry name" value="TONB_DEPENDENT_REC_3"/>
    <property type="match status" value="1"/>
</dbReference>
<dbReference type="NCBIfam" id="TIGR04056">
    <property type="entry name" value="OMP_RagA_SusC"/>
    <property type="match status" value="1"/>
</dbReference>
<keyword evidence="3 7" id="KW-1134">Transmembrane beta strand</keyword>
<evidence type="ECO:0000256" key="6">
    <source>
        <dbReference type="ARBA" id="ARBA00023237"/>
    </source>
</evidence>
<evidence type="ECO:0000256" key="1">
    <source>
        <dbReference type="ARBA" id="ARBA00004571"/>
    </source>
</evidence>
<dbReference type="InterPro" id="IPR023997">
    <property type="entry name" value="TonB-dep_OMP_SusC/RagA_CS"/>
</dbReference>
<dbReference type="Pfam" id="PF13715">
    <property type="entry name" value="CarbopepD_reg_2"/>
    <property type="match status" value="1"/>
</dbReference>
<dbReference type="InterPro" id="IPR039426">
    <property type="entry name" value="TonB-dep_rcpt-like"/>
</dbReference>
<dbReference type="SUPFAM" id="SSF49464">
    <property type="entry name" value="Carboxypeptidase regulatory domain-like"/>
    <property type="match status" value="1"/>
</dbReference>
<name>A0ABP8GDN4_9SPHI</name>
<keyword evidence="4 7" id="KW-0812">Transmembrane</keyword>
<dbReference type="SUPFAM" id="SSF56935">
    <property type="entry name" value="Porins"/>
    <property type="match status" value="1"/>
</dbReference>
<reference evidence="10" key="1">
    <citation type="journal article" date="2019" name="Int. J. Syst. Evol. Microbiol.">
        <title>The Global Catalogue of Microorganisms (GCM) 10K type strain sequencing project: providing services to taxonomists for standard genome sequencing and annotation.</title>
        <authorList>
            <consortium name="The Broad Institute Genomics Platform"/>
            <consortium name="The Broad Institute Genome Sequencing Center for Infectious Disease"/>
            <person name="Wu L."/>
            <person name="Ma J."/>
        </authorList>
    </citation>
    <scope>NUCLEOTIDE SEQUENCE [LARGE SCALE GENOMIC DNA]</scope>
    <source>
        <strain evidence="10">JCM 17705</strain>
    </source>
</reference>
<dbReference type="Gene3D" id="2.170.130.10">
    <property type="entry name" value="TonB-dependent receptor, plug domain"/>
    <property type="match status" value="1"/>
</dbReference>
<evidence type="ECO:0000256" key="7">
    <source>
        <dbReference type="PROSITE-ProRule" id="PRU01360"/>
    </source>
</evidence>
<keyword evidence="6 7" id="KW-0998">Cell outer membrane</keyword>
<evidence type="ECO:0000256" key="3">
    <source>
        <dbReference type="ARBA" id="ARBA00022452"/>
    </source>
</evidence>
<dbReference type="NCBIfam" id="TIGR04057">
    <property type="entry name" value="SusC_RagA_signa"/>
    <property type="match status" value="1"/>
</dbReference>
<dbReference type="InterPro" id="IPR036942">
    <property type="entry name" value="Beta-barrel_TonB_sf"/>
</dbReference>
<dbReference type="Gene3D" id="2.40.170.20">
    <property type="entry name" value="TonB-dependent receptor, beta-barrel domain"/>
    <property type="match status" value="1"/>
</dbReference>
<dbReference type="InterPro" id="IPR012910">
    <property type="entry name" value="Plug_dom"/>
</dbReference>
<keyword evidence="2 7" id="KW-0813">Transport</keyword>
<evidence type="ECO:0000256" key="4">
    <source>
        <dbReference type="ARBA" id="ARBA00022692"/>
    </source>
</evidence>
<dbReference type="EMBL" id="BAABFT010000005">
    <property type="protein sequence ID" value="GAA4322411.1"/>
    <property type="molecule type" value="Genomic_DNA"/>
</dbReference>
<dbReference type="Proteomes" id="UP001500582">
    <property type="component" value="Unassembled WGS sequence"/>
</dbReference>
<evidence type="ECO:0000313" key="10">
    <source>
        <dbReference type="Proteomes" id="UP001500582"/>
    </source>
</evidence>
<evidence type="ECO:0000256" key="5">
    <source>
        <dbReference type="ARBA" id="ARBA00023136"/>
    </source>
</evidence>
<evidence type="ECO:0000256" key="2">
    <source>
        <dbReference type="ARBA" id="ARBA00022448"/>
    </source>
</evidence>
<comment type="subcellular location">
    <subcellularLocation>
        <location evidence="1 7">Cell outer membrane</location>
        <topology evidence="1 7">Multi-pass membrane protein</topology>
    </subcellularLocation>
</comment>
<keyword evidence="5 7" id="KW-0472">Membrane</keyword>
<dbReference type="Gene3D" id="2.60.40.1120">
    <property type="entry name" value="Carboxypeptidase-like, regulatory domain"/>
    <property type="match status" value="1"/>
</dbReference>
<comment type="similarity">
    <text evidence="7">Belongs to the TonB-dependent receptor family.</text>
</comment>
<dbReference type="InterPro" id="IPR008969">
    <property type="entry name" value="CarboxyPept-like_regulatory"/>
</dbReference>
<proteinExistence type="inferred from homology"/>
<protein>
    <submittedName>
        <fullName evidence="9">TonB-dependent receptor</fullName>
    </submittedName>
</protein>
<gene>
    <name evidence="9" type="ORF">GCM10023149_22710</name>
</gene>
<dbReference type="Pfam" id="PF07715">
    <property type="entry name" value="Plug"/>
    <property type="match status" value="1"/>
</dbReference>
<dbReference type="InterPro" id="IPR037066">
    <property type="entry name" value="Plug_dom_sf"/>
</dbReference>
<sequence length="1030" mass="112364">MQNVFAQTKITGVVKDDKGNTLPSVSIVVKGGKGGQTDNNGKFSIEAPADATLIITYIGYIKQEIKLNGKTTINVVMEESQTTLNDVVVIGYQKVTRKKTTAAISSISAKEIANLPASSFDQLLQGRLSGVNVQNFSGMPGATPTVSVRGNSTVNSSYNEFSVVNSPLYVVDGVPQPTESYVGPGTGTGNNYLAGINPNDIESVDVLKDASAAAIYGSRAANGVILITTKKGLNTEPKVMISGYTGITQKPKLRDVTLGSAERSQKMDILRAQLDYASQKNLPYMLTDSLNPAFNGNTNWQDMFYQTGKIKDVDLSLSGGGTGGTTYRFSSGYYDEEGIIKATGFKRYTMRLNLLTKALKERLTINPIVGYSRSERARGNGDNASPISLGAGNMPSSLFELSQTKKDFYLGAYNANSDQNVSNQFTFNLNIGYDITKNFKFTSQSSFLNNSARRDQSQSSLLRNNTGNYSYSYADNGITALTSNYFTYSNSFGKHNISLIGGQDIQYDQFRYTTASGTNGASDQITVVQGFLQSNIFGYSDYQASGLLSYYGRAAYDYDSKYLLSVSTRTDGSSRFGKNSKWGFFPSASVAWIISEENFMKDGGSPFTLLKLRGSIGATGSLPGTNYLQYNLYNVNAGDYAGSNGSSSYGGVTAVTPNFINGVAQAGLTWERSTQWNVGTDVEIDNGRYSMALDFYNKESSMQLFSVRLPVTTGYDNALTNSIGVRNAGVDLSITANLLPKTSAIKWFSRLNVSYNKNTIMNLPNGGRDLVLSGDRFDKSHILSVGSPINTFYLYKTLGVYKTDADVPVNPYTGDRMSAGGNAYRAGDFQLADMDGDYLIDPFNDGINPDKLPIGDPNPKWTGGFTNNFTWKNFTVGVFCTFTFDRDVLNIFRSDLMSNSSSGSPSNFAAYSTPDFSKINIWRRPGDVAEYAKVDIGNYRYYYTSAQTFFLEKGGYFRIKSINLSYDLPSTVTKKLGLGRVRVFGVADNVAMFQQSQYLPDAEAVNPYGEYNGAGYPIPKKYTVGLEVNF</sequence>
<dbReference type="InterPro" id="IPR023996">
    <property type="entry name" value="TonB-dep_OMP_SusC/RagA"/>
</dbReference>
<keyword evidence="9" id="KW-0675">Receptor</keyword>
<feature type="domain" description="TonB-dependent receptor plug" evidence="8">
    <location>
        <begin position="97"/>
        <end position="224"/>
    </location>
</feature>